<dbReference type="AlphaFoldDB" id="A0A016UGZ0"/>
<proteinExistence type="predicted"/>
<feature type="region of interest" description="Disordered" evidence="1">
    <location>
        <begin position="133"/>
        <end position="154"/>
    </location>
</feature>
<evidence type="ECO:0000313" key="3">
    <source>
        <dbReference type="Proteomes" id="UP000024635"/>
    </source>
</evidence>
<evidence type="ECO:0000256" key="1">
    <source>
        <dbReference type="SAM" id="MobiDB-lite"/>
    </source>
</evidence>
<name>A0A016UGZ0_9BILA</name>
<gene>
    <name evidence="2" type="primary">Acey_s0042.g688</name>
    <name evidence="2" type="ORF">Y032_0042g688</name>
</gene>
<organism evidence="2 3">
    <name type="scientific">Ancylostoma ceylanicum</name>
    <dbReference type="NCBI Taxonomy" id="53326"/>
    <lineage>
        <taxon>Eukaryota</taxon>
        <taxon>Metazoa</taxon>
        <taxon>Ecdysozoa</taxon>
        <taxon>Nematoda</taxon>
        <taxon>Chromadorea</taxon>
        <taxon>Rhabditida</taxon>
        <taxon>Rhabditina</taxon>
        <taxon>Rhabditomorpha</taxon>
        <taxon>Strongyloidea</taxon>
        <taxon>Ancylostomatidae</taxon>
        <taxon>Ancylostomatinae</taxon>
        <taxon>Ancylostoma</taxon>
    </lineage>
</organism>
<dbReference type="EMBL" id="JARK01001378">
    <property type="protein sequence ID" value="EYC14057.1"/>
    <property type="molecule type" value="Genomic_DNA"/>
</dbReference>
<reference evidence="3" key="1">
    <citation type="journal article" date="2015" name="Nat. Genet.">
        <title>The genome and transcriptome of the zoonotic hookworm Ancylostoma ceylanicum identify infection-specific gene families.</title>
        <authorList>
            <person name="Schwarz E.M."/>
            <person name="Hu Y."/>
            <person name="Antoshechkin I."/>
            <person name="Miller M.M."/>
            <person name="Sternberg P.W."/>
            <person name="Aroian R.V."/>
        </authorList>
    </citation>
    <scope>NUCLEOTIDE SEQUENCE</scope>
    <source>
        <strain evidence="3">HY135</strain>
    </source>
</reference>
<keyword evidence="3" id="KW-1185">Reference proteome</keyword>
<dbReference type="OrthoDB" id="5863657at2759"/>
<comment type="caution">
    <text evidence="2">The sequence shown here is derived from an EMBL/GenBank/DDBJ whole genome shotgun (WGS) entry which is preliminary data.</text>
</comment>
<protein>
    <submittedName>
        <fullName evidence="2">Uncharacterized protein</fullName>
    </submittedName>
</protein>
<sequence>MYSNLCPPPVPLELKSKKVNSNLQFDSKRWILSHSQGHDRLSQESMSSTDQPSTRLSCTFCVDDCHSVDAKKLESLMMDIDRLSGEKSDLLRQNVSCKTDIKKLKERQSCLSDELERANEEIARLRRMIKRPEKAAAATVHQTTHERSYSDVSV</sequence>
<accession>A0A016UGZ0</accession>
<dbReference type="STRING" id="53326.A0A016UGZ0"/>
<evidence type="ECO:0000313" key="2">
    <source>
        <dbReference type="EMBL" id="EYC14057.1"/>
    </source>
</evidence>
<dbReference type="Proteomes" id="UP000024635">
    <property type="component" value="Unassembled WGS sequence"/>
</dbReference>
<feature type="compositionally biased region" description="Basic and acidic residues" evidence="1">
    <location>
        <begin position="143"/>
        <end position="154"/>
    </location>
</feature>